<evidence type="ECO:0000313" key="1">
    <source>
        <dbReference type="EMBL" id="EMY06531.1"/>
    </source>
</evidence>
<protein>
    <submittedName>
        <fullName evidence="1">Uncharacterized protein</fullName>
    </submittedName>
</protein>
<organism evidence="1 2">
    <name type="scientific">Leptospira interrogans str. 2002000626</name>
    <dbReference type="NCBI Taxonomy" id="996803"/>
    <lineage>
        <taxon>Bacteria</taxon>
        <taxon>Pseudomonadati</taxon>
        <taxon>Spirochaetota</taxon>
        <taxon>Spirochaetia</taxon>
        <taxon>Leptospirales</taxon>
        <taxon>Leptospiraceae</taxon>
        <taxon>Leptospira</taxon>
    </lineage>
</organism>
<reference evidence="1 2" key="1">
    <citation type="submission" date="2013-02" db="EMBL/GenBank/DDBJ databases">
        <authorList>
            <person name="Harkins D.M."/>
            <person name="Durkin A.S."/>
            <person name="Brinkac L.M."/>
            <person name="Haft D.H."/>
            <person name="Selengut J.D."/>
            <person name="Sanka R."/>
            <person name="DePew J."/>
            <person name="Purushe J."/>
            <person name="Whelen A.C."/>
            <person name="Vinetz J.M."/>
            <person name="Sutton G.G."/>
            <person name="Nierman W.C."/>
            <person name="Fouts D.E."/>
        </authorList>
    </citation>
    <scope>NUCLEOTIDE SEQUENCE [LARGE SCALE GENOMIC DNA]</scope>
    <source>
        <strain evidence="1 2">2002000626</strain>
    </source>
</reference>
<proteinExistence type="predicted"/>
<sequence>MYLCIGETFALNDIQFLEITSFSNEKLKTISNLKEKKHRETSGLFL</sequence>
<dbReference type="AlphaFoldDB" id="A0A829DD11"/>
<name>A0A829DD11_LEPIR</name>
<dbReference type="Proteomes" id="UP000012329">
    <property type="component" value="Unassembled WGS sequence"/>
</dbReference>
<gene>
    <name evidence="1" type="ORF">LEP1GSC029_0826</name>
</gene>
<evidence type="ECO:0000313" key="2">
    <source>
        <dbReference type="Proteomes" id="UP000012329"/>
    </source>
</evidence>
<dbReference type="Gene3D" id="3.30.1330.30">
    <property type="match status" value="1"/>
</dbReference>
<accession>A0A829DD11</accession>
<comment type="caution">
    <text evidence="1">The sequence shown here is derived from an EMBL/GenBank/DDBJ whole genome shotgun (WGS) entry which is preliminary data.</text>
</comment>
<dbReference type="EMBL" id="AFJL02000032">
    <property type="protein sequence ID" value="EMY06531.1"/>
    <property type="molecule type" value="Genomic_DNA"/>
</dbReference>
<dbReference type="InterPro" id="IPR029064">
    <property type="entry name" value="Ribosomal_eL30-like_sf"/>
</dbReference>